<dbReference type="SMART" id="SM00387">
    <property type="entry name" value="HATPase_c"/>
    <property type="match status" value="1"/>
</dbReference>
<dbReference type="CDD" id="cd16434">
    <property type="entry name" value="CheB-CheR_fusion"/>
    <property type="match status" value="1"/>
</dbReference>
<dbReference type="Gene3D" id="3.40.50.180">
    <property type="entry name" value="Methylesterase CheB, C-terminal domain"/>
    <property type="match status" value="1"/>
</dbReference>
<dbReference type="InterPro" id="IPR036890">
    <property type="entry name" value="HATPase_C_sf"/>
</dbReference>
<evidence type="ECO:0000313" key="15">
    <source>
        <dbReference type="EMBL" id="QDG49846.1"/>
    </source>
</evidence>
<keyword evidence="5" id="KW-0808">Transferase</keyword>
<dbReference type="InterPro" id="IPR050903">
    <property type="entry name" value="Bact_Chemotaxis_MeTrfase"/>
</dbReference>
<dbReference type="GO" id="GO:0032259">
    <property type="term" value="P:methylation"/>
    <property type="evidence" value="ECO:0007669"/>
    <property type="project" value="UniProtKB-KW"/>
</dbReference>
<dbReference type="Proteomes" id="UP000315995">
    <property type="component" value="Chromosome"/>
</dbReference>
<dbReference type="Gene3D" id="3.30.450.20">
    <property type="entry name" value="PAS domain"/>
    <property type="match status" value="2"/>
</dbReference>
<dbReference type="PROSITE" id="PS50109">
    <property type="entry name" value="HIS_KIN"/>
    <property type="match status" value="1"/>
</dbReference>
<feature type="domain" description="CheB-type methylesterase" evidence="13">
    <location>
        <begin position="10"/>
        <end position="193"/>
    </location>
</feature>
<dbReference type="PROSITE" id="PS50123">
    <property type="entry name" value="CHER"/>
    <property type="match status" value="1"/>
</dbReference>
<dbReference type="Pfam" id="PF02518">
    <property type="entry name" value="HATPase_c"/>
    <property type="match status" value="1"/>
</dbReference>
<evidence type="ECO:0000256" key="9">
    <source>
        <dbReference type="SAM" id="Coils"/>
    </source>
</evidence>
<evidence type="ECO:0000256" key="8">
    <source>
        <dbReference type="PROSITE-ProRule" id="PRU00050"/>
    </source>
</evidence>
<dbReference type="SUPFAM" id="SSF55785">
    <property type="entry name" value="PYP-like sensor domain (PAS domain)"/>
    <property type="match status" value="2"/>
</dbReference>
<sequence>MGTETDTTAPSPAYTVVGIGASAGGLTALRELLEGMSSEAPVALFVVQHLDPSQHSQLPEILARSTDLRVVRAEDGASIEEHTVYVCPPGVELGVDEDLRLRLTPIDRDRRPPRPIDHLFSSLARHLGPRVAGIVLTGTGSDGTIGLRRIKQAGGLSIAQDPDTAEYRAMPASAIELGATNQILTISQMPAVLERFAELPTDLLEPTVSDAREVEPRTEPDDEALAQLSSLLAQTTQFTLDNCKRSTVRRRVVRRMALAGFEDFDRYMNTVSDDPREQQAIIDDLFIGVTEFFRDPETFEALRNEVIDPLVEQAAPATTLRVWVAGCASGEEAYSLAMLFIEALDKVPQKKLDLQIFATDIDPEAIEIARRGVFPPSIAEQVDEARLQRFFIAEHGAYRVRPQLRDHLSFAVHDLTEDPPFARMDLVSCRNVLIYLRPAAQQRVFELLHFALRDEGVLCLGASGAIARGKQLFKPLSERWKLYTKVPNNHRTSGLTLSAREPFRIPSSTSPSHRAPYPRRPGHTEMTDVQRALLDARVPPSLVVGAHGEILYSHGPLDPYLQFPQGAPRMELMSVLRPELTARVRSAVSRCRREAQTTKVTARPDADSTDRVEITVSPATQLGEGQLIATFEILAQADQAPVERLPPQDRPLVDQLERELQTTRQDLRNTVADLETANEELRAMHEESTAMNEELQSANEELEASSEELRSLNEELGTVNAELHHKVEHVEQINNDLSNFIASTQIATLFLDEQLHIKRVTPSACQLLRLSETVQGSYVGDIARELLQEGLVADAQVLLDRLEPREREIKLSDGRWVVRRVLPYLTDNRRIEGVVVTFIEITQLKQTTERLSAREHQQTVIAKLGLHALEEPDLEILLDQIVREVQQTLDTDMCKILELRPDQDELLLRAGVGWREGLVGRATVDTGRESQAGFTLRSSQPVIVDDLSREKRFSGPPLLHDHDVTSGISCTIRDGDGIYGIIGAHTRDRRKFTTEDTVFLQAIAAVIAAAIARHYSKTQLKLETDIAKTIASSGAIDDLFYQVHAKFDELLDVPVGELWWKESEEDVLTCRLESVQGSPLDEDCLYNFCRGEFRPGEGLIGRVFESSKPEWLTRLDAPSQFVRLDAAEQLGLQSGLAVPVIVADTVCGVMAFFSTEPLVPDAAFLQGLESTGRAIGEFVRRQRVEAAWRREEHRYAQIFEQVGVALWEEDFTQVKEAIDQMRASGIDDLEAHFKEHPEVVDELIAKVDIVDVNPETVRLFGACDKAQMLESLSQIALPETRRAFIAQFLALARGDTFLAADTRVQRLDGRPLDVTFTVRFPPSERELDRVLVSLMDITRLKRAEAQLREASQQKDNYLAMLGHELRNPLAAVRTAAETLHLLDGDNPKITRIQGILDRQTAHMAKLLDGLLDVSRIVRGKIALERDRVALDQLCRRVLDDRQHAIEERDLTLHTALPDEPIWIDADPVRLTQVVDNLVSNAVKYTEAPGQISVGLRAENDQAVLEVADTGVGIAAELLPHVFEPFRQAQQSLDRTAGGLGLGLALVERLVELHGGTVEAYSDGHGHGARFVVRLPRATSDEAKPRKRE</sequence>
<dbReference type="InterPro" id="IPR000700">
    <property type="entry name" value="PAS-assoc_C"/>
</dbReference>
<dbReference type="GO" id="GO:0005737">
    <property type="term" value="C:cytoplasm"/>
    <property type="evidence" value="ECO:0007669"/>
    <property type="project" value="InterPro"/>
</dbReference>
<dbReference type="CDD" id="cd00130">
    <property type="entry name" value="PAS"/>
    <property type="match status" value="1"/>
</dbReference>
<dbReference type="InterPro" id="IPR000014">
    <property type="entry name" value="PAS"/>
</dbReference>
<dbReference type="Gene3D" id="3.30.450.40">
    <property type="match status" value="2"/>
</dbReference>
<dbReference type="InterPro" id="IPR029016">
    <property type="entry name" value="GAF-like_dom_sf"/>
</dbReference>
<evidence type="ECO:0000259" key="11">
    <source>
        <dbReference type="PROSITE" id="PS50109"/>
    </source>
</evidence>
<dbReference type="PANTHER" id="PTHR24422">
    <property type="entry name" value="CHEMOTAXIS PROTEIN METHYLTRANSFERASE"/>
    <property type="match status" value="1"/>
</dbReference>
<dbReference type="Pfam" id="PF13596">
    <property type="entry name" value="PAS_10"/>
    <property type="match status" value="1"/>
</dbReference>
<dbReference type="InterPro" id="IPR035965">
    <property type="entry name" value="PAS-like_dom_sf"/>
</dbReference>
<keyword evidence="8" id="KW-0145">Chemotaxis</keyword>
<keyword evidence="3" id="KW-0597">Phosphoprotein</keyword>
<dbReference type="PANTHER" id="PTHR24422:SF27">
    <property type="entry name" value="PROTEIN-GLUTAMATE O-METHYLTRANSFERASE"/>
    <property type="match status" value="1"/>
</dbReference>
<dbReference type="SUPFAM" id="SSF47384">
    <property type="entry name" value="Homodimeric domain of signal transducing histidine kinase"/>
    <property type="match status" value="1"/>
</dbReference>
<organism evidence="15 16">
    <name type="scientific">Persicimonas caeni</name>
    <dbReference type="NCBI Taxonomy" id="2292766"/>
    <lineage>
        <taxon>Bacteria</taxon>
        <taxon>Deltaproteobacteria</taxon>
        <taxon>Bradymonadales</taxon>
        <taxon>Bradymonadaceae</taxon>
        <taxon>Persicimonas</taxon>
    </lineage>
</organism>
<dbReference type="InterPro" id="IPR029063">
    <property type="entry name" value="SAM-dependent_MTases_sf"/>
</dbReference>
<dbReference type="InterPro" id="IPR003661">
    <property type="entry name" value="HisK_dim/P_dom"/>
</dbReference>
<feature type="active site" evidence="8">
    <location>
        <position position="22"/>
    </location>
</feature>
<evidence type="ECO:0000256" key="5">
    <source>
        <dbReference type="ARBA" id="ARBA00022679"/>
    </source>
</evidence>
<evidence type="ECO:0000256" key="3">
    <source>
        <dbReference type="ARBA" id="ARBA00022553"/>
    </source>
</evidence>
<accession>A0A4Y6PNF9</accession>
<dbReference type="Pfam" id="PF00512">
    <property type="entry name" value="HisKA"/>
    <property type="match status" value="1"/>
</dbReference>
<evidence type="ECO:0000259" key="13">
    <source>
        <dbReference type="PROSITE" id="PS50122"/>
    </source>
</evidence>
<dbReference type="SMART" id="SM00388">
    <property type="entry name" value="HisKA"/>
    <property type="match status" value="1"/>
</dbReference>
<dbReference type="OrthoDB" id="9786165at2"/>
<dbReference type="SUPFAM" id="SSF55781">
    <property type="entry name" value="GAF domain-like"/>
    <property type="match status" value="2"/>
</dbReference>
<keyword evidence="8" id="KW-0378">Hydrolase</keyword>
<dbReference type="CDD" id="cd00082">
    <property type="entry name" value="HisKA"/>
    <property type="match status" value="1"/>
</dbReference>
<keyword evidence="4" id="KW-0489">Methyltransferase</keyword>
<dbReference type="InterPro" id="IPR003018">
    <property type="entry name" value="GAF"/>
</dbReference>
<dbReference type="RefSeq" id="WP_141196343.1">
    <property type="nucleotide sequence ID" value="NZ_CP041186.1"/>
</dbReference>
<comment type="catalytic activity">
    <reaction evidence="1">
        <text>ATP + protein L-histidine = ADP + protein N-phospho-L-histidine.</text>
        <dbReference type="EC" id="2.7.13.3"/>
    </reaction>
</comment>
<proteinExistence type="predicted"/>
<dbReference type="Gene3D" id="1.10.155.10">
    <property type="entry name" value="Chemotaxis receptor methyltransferase CheR, N-terminal domain"/>
    <property type="match status" value="1"/>
</dbReference>
<dbReference type="FunFam" id="3.30.565.10:FF:000006">
    <property type="entry name" value="Sensor histidine kinase WalK"/>
    <property type="match status" value="1"/>
</dbReference>
<dbReference type="SMART" id="SM00138">
    <property type="entry name" value="MeTrc"/>
    <property type="match status" value="1"/>
</dbReference>
<keyword evidence="16" id="KW-1185">Reference proteome</keyword>
<dbReference type="EMBL" id="CP041186">
    <property type="protein sequence ID" value="QDG49846.1"/>
    <property type="molecule type" value="Genomic_DNA"/>
</dbReference>
<keyword evidence="6" id="KW-0949">S-adenosyl-L-methionine</keyword>
<dbReference type="InterPro" id="IPR003594">
    <property type="entry name" value="HATPase_dom"/>
</dbReference>
<dbReference type="SUPFAM" id="SSF55874">
    <property type="entry name" value="ATPase domain of HSP90 chaperone/DNA topoisomerase II/histidine kinase"/>
    <property type="match status" value="1"/>
</dbReference>
<dbReference type="CDD" id="cd00075">
    <property type="entry name" value="HATPase"/>
    <property type="match status" value="1"/>
</dbReference>
<accession>A0A5B8Y0X1</accession>
<dbReference type="GO" id="GO:0006935">
    <property type="term" value="P:chemotaxis"/>
    <property type="evidence" value="ECO:0007669"/>
    <property type="project" value="UniProtKB-UniRule"/>
</dbReference>
<feature type="region of interest" description="Disordered" evidence="10">
    <location>
        <begin position="502"/>
        <end position="521"/>
    </location>
</feature>
<reference evidence="15 16" key="1">
    <citation type="submission" date="2019-06" db="EMBL/GenBank/DDBJ databases">
        <title>Persicimonas caeni gen. nov., sp. nov., a predatory bacterium isolated from solar saltern.</title>
        <authorList>
            <person name="Wang S."/>
        </authorList>
    </citation>
    <scope>NUCLEOTIDE SEQUENCE [LARGE SCALE GENOMIC DNA]</scope>
    <source>
        <strain evidence="15 16">YN101</strain>
    </source>
</reference>
<evidence type="ECO:0000256" key="1">
    <source>
        <dbReference type="ARBA" id="ARBA00000085"/>
    </source>
</evidence>
<dbReference type="InterPro" id="IPR022642">
    <property type="entry name" value="CheR_C"/>
</dbReference>
<dbReference type="GO" id="GO:0008983">
    <property type="term" value="F:protein-glutamate O-methyltransferase activity"/>
    <property type="evidence" value="ECO:0007669"/>
    <property type="project" value="UniProtKB-EC"/>
</dbReference>
<dbReference type="Pfam" id="PF01739">
    <property type="entry name" value="CheR"/>
    <property type="match status" value="1"/>
</dbReference>
<dbReference type="Pfam" id="PF13185">
    <property type="entry name" value="GAF_2"/>
    <property type="match status" value="1"/>
</dbReference>
<dbReference type="Pfam" id="PF01339">
    <property type="entry name" value="CheB_methylest"/>
    <property type="match status" value="1"/>
</dbReference>
<dbReference type="SUPFAM" id="SSF47757">
    <property type="entry name" value="Chemotaxis receptor methyltransferase CheR, N-terminal domain"/>
    <property type="match status" value="1"/>
</dbReference>
<dbReference type="GO" id="GO:0000156">
    <property type="term" value="F:phosphorelay response regulator activity"/>
    <property type="evidence" value="ECO:0007669"/>
    <property type="project" value="InterPro"/>
</dbReference>
<feature type="active site" evidence="8">
    <location>
        <position position="142"/>
    </location>
</feature>
<evidence type="ECO:0000256" key="4">
    <source>
        <dbReference type="ARBA" id="ARBA00022603"/>
    </source>
</evidence>
<feature type="domain" description="PAC" evidence="12">
    <location>
        <begin position="1298"/>
        <end position="1349"/>
    </location>
</feature>
<evidence type="ECO:0000256" key="10">
    <source>
        <dbReference type="SAM" id="MobiDB-lite"/>
    </source>
</evidence>
<dbReference type="SMART" id="SM00065">
    <property type="entry name" value="GAF"/>
    <property type="match status" value="2"/>
</dbReference>
<keyword evidence="7" id="KW-0418">Kinase</keyword>
<dbReference type="GO" id="GO:0000155">
    <property type="term" value="F:phosphorelay sensor kinase activity"/>
    <property type="evidence" value="ECO:0007669"/>
    <property type="project" value="InterPro"/>
</dbReference>
<protein>
    <submittedName>
        <fullName evidence="15">GAF domain-containing protein</fullName>
    </submittedName>
</protein>
<evidence type="ECO:0000259" key="12">
    <source>
        <dbReference type="PROSITE" id="PS50113"/>
    </source>
</evidence>
<dbReference type="SUPFAM" id="SSF52738">
    <property type="entry name" value="Methylesterase CheB, C-terminal domain"/>
    <property type="match status" value="1"/>
</dbReference>
<dbReference type="CDD" id="cd02440">
    <property type="entry name" value="AdoMet_MTases"/>
    <property type="match status" value="1"/>
</dbReference>
<evidence type="ECO:0000256" key="2">
    <source>
        <dbReference type="ARBA" id="ARBA00001541"/>
    </source>
</evidence>
<dbReference type="Gene3D" id="1.10.287.130">
    <property type="match status" value="1"/>
</dbReference>
<dbReference type="Pfam" id="PF03705">
    <property type="entry name" value="CheR_N"/>
    <property type="match status" value="1"/>
</dbReference>
<evidence type="ECO:0000313" key="16">
    <source>
        <dbReference type="Proteomes" id="UP000315995"/>
    </source>
</evidence>
<dbReference type="PRINTS" id="PR00996">
    <property type="entry name" value="CHERMTFRASE"/>
</dbReference>
<dbReference type="InterPro" id="IPR036804">
    <property type="entry name" value="CheR_N_sf"/>
</dbReference>
<gene>
    <name evidence="15" type="ORF">FIV42_03550</name>
</gene>
<evidence type="ECO:0000256" key="7">
    <source>
        <dbReference type="ARBA" id="ARBA00022777"/>
    </source>
</evidence>
<feature type="coiled-coil region" evidence="9">
    <location>
        <begin position="653"/>
        <end position="722"/>
    </location>
</feature>
<keyword evidence="9" id="KW-0175">Coiled coil</keyword>
<dbReference type="PROSITE" id="PS50122">
    <property type="entry name" value="CHEB"/>
    <property type="match status" value="1"/>
</dbReference>
<dbReference type="InterPro" id="IPR036097">
    <property type="entry name" value="HisK_dim/P_sf"/>
</dbReference>
<evidence type="ECO:0000256" key="6">
    <source>
        <dbReference type="ARBA" id="ARBA00022691"/>
    </source>
</evidence>
<dbReference type="Gene3D" id="3.30.565.10">
    <property type="entry name" value="Histidine kinase-like ATPase, C-terminal domain"/>
    <property type="match status" value="1"/>
</dbReference>
<dbReference type="SUPFAM" id="SSF53335">
    <property type="entry name" value="S-adenosyl-L-methionine-dependent methyltransferases"/>
    <property type="match status" value="1"/>
</dbReference>
<dbReference type="Pfam" id="PF01590">
    <property type="entry name" value="GAF"/>
    <property type="match status" value="1"/>
</dbReference>
<dbReference type="Gene3D" id="3.40.50.150">
    <property type="entry name" value="Vaccinia Virus protein VP39"/>
    <property type="match status" value="1"/>
</dbReference>
<name>A0A4Y6PNF9_PERCE</name>
<dbReference type="PROSITE" id="PS50113">
    <property type="entry name" value="PAC"/>
    <property type="match status" value="1"/>
</dbReference>
<dbReference type="InterPro" id="IPR000673">
    <property type="entry name" value="Sig_transdc_resp-reg_Me-estase"/>
</dbReference>
<feature type="active site" evidence="8">
    <location>
        <position position="49"/>
    </location>
</feature>
<dbReference type="InterPro" id="IPR035909">
    <property type="entry name" value="CheB_C"/>
</dbReference>
<dbReference type="InterPro" id="IPR022641">
    <property type="entry name" value="CheR_N"/>
</dbReference>
<feature type="domain" description="CheR-type methyltransferase" evidence="14">
    <location>
        <begin position="213"/>
        <end position="466"/>
    </location>
</feature>
<dbReference type="GO" id="GO:0008984">
    <property type="term" value="F:protein-glutamate methylesterase activity"/>
    <property type="evidence" value="ECO:0007669"/>
    <property type="project" value="InterPro"/>
</dbReference>
<comment type="catalytic activity">
    <reaction evidence="2">
        <text>L-glutamyl-[protein] + S-adenosyl-L-methionine = [protein]-L-glutamate 5-O-methyl ester + S-adenosyl-L-homocysteine</text>
        <dbReference type="Rhea" id="RHEA:24452"/>
        <dbReference type="Rhea" id="RHEA-COMP:10208"/>
        <dbReference type="Rhea" id="RHEA-COMP:10311"/>
        <dbReference type="ChEBI" id="CHEBI:29973"/>
        <dbReference type="ChEBI" id="CHEBI:57856"/>
        <dbReference type="ChEBI" id="CHEBI:59789"/>
        <dbReference type="ChEBI" id="CHEBI:82795"/>
        <dbReference type="EC" id="2.1.1.80"/>
    </reaction>
</comment>
<feature type="domain" description="Histidine kinase" evidence="11">
    <location>
        <begin position="1360"/>
        <end position="1578"/>
    </location>
</feature>
<dbReference type="InterPro" id="IPR000780">
    <property type="entry name" value="CheR_MeTrfase"/>
</dbReference>
<evidence type="ECO:0000259" key="14">
    <source>
        <dbReference type="PROSITE" id="PS50123"/>
    </source>
</evidence>
<dbReference type="InterPro" id="IPR005467">
    <property type="entry name" value="His_kinase_dom"/>
</dbReference>